<dbReference type="AlphaFoldDB" id="A0AA41FXI4"/>
<dbReference type="RefSeq" id="WP_162412293.1">
    <property type="nucleotide sequence ID" value="NZ_JAHQXE010000001.1"/>
</dbReference>
<protein>
    <submittedName>
        <fullName evidence="3">Glycosyltransferase family 4 protein</fullName>
    </submittedName>
</protein>
<dbReference type="Pfam" id="PF13439">
    <property type="entry name" value="Glyco_transf_4"/>
    <property type="match status" value="1"/>
</dbReference>
<dbReference type="InterPro" id="IPR050194">
    <property type="entry name" value="Glycosyltransferase_grp1"/>
</dbReference>
<evidence type="ECO:0000313" key="4">
    <source>
        <dbReference type="Proteomes" id="UP001166304"/>
    </source>
</evidence>
<dbReference type="PANTHER" id="PTHR45947:SF3">
    <property type="entry name" value="SULFOQUINOVOSYL TRANSFERASE SQD2"/>
    <property type="match status" value="1"/>
</dbReference>
<dbReference type="CDD" id="cd03825">
    <property type="entry name" value="GT4_WcaC-like"/>
    <property type="match status" value="1"/>
</dbReference>
<dbReference type="Proteomes" id="UP001166304">
    <property type="component" value="Unassembled WGS sequence"/>
</dbReference>
<gene>
    <name evidence="3" type="ORF">KTS37_01265</name>
</gene>
<organism evidence="3 4">
    <name type="scientific">Haloarcula salina</name>
    <dbReference type="NCBI Taxonomy" id="1429914"/>
    <lineage>
        <taxon>Archaea</taxon>
        <taxon>Methanobacteriati</taxon>
        <taxon>Methanobacteriota</taxon>
        <taxon>Stenosarchaea group</taxon>
        <taxon>Halobacteria</taxon>
        <taxon>Halobacteriales</taxon>
        <taxon>Haloarculaceae</taxon>
        <taxon>Haloarcula</taxon>
    </lineage>
</organism>
<feature type="domain" description="Glycosyl transferase family 1" evidence="1">
    <location>
        <begin position="233"/>
        <end position="389"/>
    </location>
</feature>
<accession>A0AA41FXI4</accession>
<dbReference type="InterPro" id="IPR001296">
    <property type="entry name" value="Glyco_trans_1"/>
</dbReference>
<comment type="caution">
    <text evidence="3">The sequence shown here is derived from an EMBL/GenBank/DDBJ whole genome shotgun (WGS) entry which is preliminary data.</text>
</comment>
<name>A0AA41FXI4_9EURY</name>
<feature type="domain" description="Glycosyltransferase subfamily 4-like N-terminal" evidence="2">
    <location>
        <begin position="15"/>
        <end position="216"/>
    </location>
</feature>
<evidence type="ECO:0000259" key="2">
    <source>
        <dbReference type="Pfam" id="PF13439"/>
    </source>
</evidence>
<dbReference type="Pfam" id="PF00534">
    <property type="entry name" value="Glycos_transf_1"/>
    <property type="match status" value="1"/>
</dbReference>
<dbReference type="Gene3D" id="3.40.50.2000">
    <property type="entry name" value="Glycogen Phosphorylase B"/>
    <property type="match status" value="2"/>
</dbReference>
<evidence type="ECO:0000259" key="1">
    <source>
        <dbReference type="Pfam" id="PF00534"/>
    </source>
</evidence>
<dbReference type="PANTHER" id="PTHR45947">
    <property type="entry name" value="SULFOQUINOVOSYL TRANSFERASE SQD2"/>
    <property type="match status" value="1"/>
</dbReference>
<dbReference type="InterPro" id="IPR028098">
    <property type="entry name" value="Glyco_trans_4-like_N"/>
</dbReference>
<keyword evidence="4" id="KW-1185">Reference proteome</keyword>
<dbReference type="EMBL" id="JAHQXE010000001">
    <property type="protein sequence ID" value="MBV0900405.1"/>
    <property type="molecule type" value="Genomic_DNA"/>
</dbReference>
<reference evidence="3" key="1">
    <citation type="submission" date="2021-06" db="EMBL/GenBank/DDBJ databases">
        <title>New haloarchaea isolates fom saline soil.</title>
        <authorList>
            <person name="Duran-Viseras A."/>
            <person name="Sanchez-Porro C.S."/>
            <person name="Ventosa A."/>
        </authorList>
    </citation>
    <scope>NUCLEOTIDE SEQUENCE</scope>
    <source>
        <strain evidence="3">JCM 18369</strain>
    </source>
</reference>
<dbReference type="SUPFAM" id="SSF53756">
    <property type="entry name" value="UDP-Glycosyltransferase/glycogen phosphorylase"/>
    <property type="match status" value="1"/>
</dbReference>
<proteinExistence type="predicted"/>
<sequence>MTSVDPLLLTERDSGGAGTAARRIHRGLRAIGVDSKMLVRRKSSDDPTVLGPETKGSKALARLRPLVDGLPLSFYDAASEFSLSWLPDRLGPRIEAVDPDVVHLNWVAGGFMGPERISSLDRPIVWRLPDMWPMTGGCHYTNGCARYQSSCGACPKLQSTSEWDPSRITLGRKRRAVARSDVTVVATTSWLAEHARSSSIFEGCPVQVIPNGLDTSVYKPFDQHIGRDLFELPEEKPLVLFGSVGPLSNERKGFDLLRDALRHLAAEFDTDAELVVFGTRRPESEPEFGLPTHYTGYINDDESLSLLYSAADVMVVPSRYEGFGQTVTEAMACGTPVAAFDASGPADTIVHRETGYLADSYDPVDLAAGIHWLLSETAVDDSLGTKARARTVEKYDYLDIATQYRELYEGLV</sequence>
<evidence type="ECO:0000313" key="3">
    <source>
        <dbReference type="EMBL" id="MBV0900405.1"/>
    </source>
</evidence>
<dbReference type="GO" id="GO:0016757">
    <property type="term" value="F:glycosyltransferase activity"/>
    <property type="evidence" value="ECO:0007669"/>
    <property type="project" value="InterPro"/>
</dbReference>